<dbReference type="InterPro" id="IPR036514">
    <property type="entry name" value="SGNH_hydro_sf"/>
</dbReference>
<protein>
    <submittedName>
        <fullName evidence="2">Head outer capsid protein</fullName>
    </submittedName>
</protein>
<organism evidence="2 3">
    <name type="scientific">Escherichia phage AugustePiccard</name>
    <dbReference type="NCBI Taxonomy" id="2851954"/>
    <lineage>
        <taxon>Viruses</taxon>
        <taxon>Duplodnaviria</taxon>
        <taxon>Heunggongvirae</taxon>
        <taxon>Uroviricota</taxon>
        <taxon>Caudoviricetes</taxon>
        <taxon>Drexlerviridae</taxon>
        <taxon>Braunvirinae</taxon>
        <taxon>Augustepiccardvirus</taxon>
        <taxon>Augustepiccardvirus augustepiccard</taxon>
    </lineage>
</organism>
<accession>A0AAE7VP50</accession>
<keyword evidence="3" id="KW-1185">Reference proteome</keyword>
<dbReference type="CDD" id="cd00229">
    <property type="entry name" value="SGNH_hydrolase"/>
    <property type="match status" value="1"/>
</dbReference>
<evidence type="ECO:0000259" key="1">
    <source>
        <dbReference type="Pfam" id="PF13472"/>
    </source>
</evidence>
<dbReference type="SUPFAM" id="SSF52266">
    <property type="entry name" value="SGNH hydrolase"/>
    <property type="match status" value="1"/>
</dbReference>
<evidence type="ECO:0000313" key="3">
    <source>
        <dbReference type="Proteomes" id="UP000827883"/>
    </source>
</evidence>
<reference evidence="2" key="1">
    <citation type="journal article" date="2021" name="PLoS Biol.">
        <title>Systematic exploration of Escherichia coli phage-host interactions with the BASEL phage collection.</title>
        <authorList>
            <person name="Maffei E."/>
            <person name="Shaidullina A."/>
            <person name="Burkolter M."/>
            <person name="Heyer Y."/>
            <person name="Estermann F."/>
            <person name="Druelle V."/>
            <person name="Sauer P."/>
            <person name="Willi L."/>
            <person name="Michaelis S."/>
            <person name="Hilbi H."/>
            <person name="Thaler D.S."/>
            <person name="Harms A."/>
        </authorList>
    </citation>
    <scope>NUCLEOTIDE SEQUENCE</scope>
    <source>
        <strain evidence="2">Bas01</strain>
    </source>
</reference>
<gene>
    <name evidence="2" type="ORF">bas01_0009</name>
</gene>
<feature type="domain" description="SGNH hydrolase-type esterase" evidence="1">
    <location>
        <begin position="175"/>
        <end position="351"/>
    </location>
</feature>
<sequence length="429" mass="46364">MNFLDLVRKQYDSGKVSLSGVKVSTDFTTTSLIQAATTIANPVTHTRKDETKFKFTTYGLADVSGGSYTGQSPNGVQMKIEFMTDALVFEFKTIGSIGTYSVFVDGELTNIDAISTPNGQAVTYVRTEASDGVIKRMRHVEIYGVNTSFGGLFTDAADTVTSEITIDPKPFIYQMGDSYTYGTGAGYVTQAYGSSPAINDFYVFRNALGMDGIAEGIGGSGWNSTGGQVPASRLQNRLLKMNRKPDVVSFALAYNDAAAINTGTNASKLVTSMGDALKVVRDAMPGVPVIHVSCATPKGITTQIQRVIDLTHDFCARNDIPVIGISNYVTAANSISYTGTDNVHPNPLGHEFRGLAMARESLMAALEGRSLVPEIKPSGFTVTYIERLRFAVDVKREVVQAKTADEAYWMVKSREYSNPDLRIEIISVA</sequence>
<name>A0AAE7VP50_9CAUD</name>
<dbReference type="Gene3D" id="3.40.50.1110">
    <property type="entry name" value="SGNH hydrolase"/>
    <property type="match status" value="1"/>
</dbReference>
<dbReference type="Proteomes" id="UP000827883">
    <property type="component" value="Segment"/>
</dbReference>
<dbReference type="Pfam" id="PF13472">
    <property type="entry name" value="Lipase_GDSL_2"/>
    <property type="match status" value="1"/>
</dbReference>
<dbReference type="InterPro" id="IPR013830">
    <property type="entry name" value="SGNH_hydro"/>
</dbReference>
<evidence type="ECO:0000313" key="2">
    <source>
        <dbReference type="EMBL" id="QXV76140.1"/>
    </source>
</evidence>
<dbReference type="EMBL" id="MZ501051">
    <property type="protein sequence ID" value="QXV76140.1"/>
    <property type="molecule type" value="Genomic_DNA"/>
</dbReference>
<proteinExistence type="predicted"/>